<feature type="transmembrane region" description="Helical" evidence="7">
    <location>
        <begin position="215"/>
        <end position="236"/>
    </location>
</feature>
<evidence type="ECO:0000313" key="11">
    <source>
        <dbReference type="EMBL" id="NJP02195.1"/>
    </source>
</evidence>
<feature type="transmembrane region" description="Helical" evidence="7">
    <location>
        <begin position="446"/>
        <end position="469"/>
    </location>
</feature>
<dbReference type="EMBL" id="JAAVJI010000009">
    <property type="protein sequence ID" value="NJP02195.1"/>
    <property type="molecule type" value="Genomic_DNA"/>
</dbReference>
<evidence type="ECO:0000256" key="8">
    <source>
        <dbReference type="SAM" id="SignalP"/>
    </source>
</evidence>
<dbReference type="PANTHER" id="PTHR30460:SF0">
    <property type="entry name" value="MODERATE CONDUCTANCE MECHANOSENSITIVE CHANNEL YBIO"/>
    <property type="match status" value="1"/>
</dbReference>
<dbReference type="InterPro" id="IPR045276">
    <property type="entry name" value="YbiO_bact"/>
</dbReference>
<evidence type="ECO:0000256" key="3">
    <source>
        <dbReference type="ARBA" id="ARBA00022475"/>
    </source>
</evidence>
<feature type="transmembrane region" description="Helical" evidence="7">
    <location>
        <begin position="134"/>
        <end position="155"/>
    </location>
</feature>
<dbReference type="Pfam" id="PF21088">
    <property type="entry name" value="MS_channel_1st"/>
    <property type="match status" value="1"/>
</dbReference>
<proteinExistence type="inferred from homology"/>
<feature type="transmembrane region" description="Helical" evidence="7">
    <location>
        <begin position="363"/>
        <end position="384"/>
    </location>
</feature>
<accession>A0ABX0YFQ4</accession>
<dbReference type="InterPro" id="IPR011066">
    <property type="entry name" value="MscS_channel_C_sf"/>
</dbReference>
<feature type="signal peptide" evidence="8">
    <location>
        <begin position="1"/>
        <end position="23"/>
    </location>
</feature>
<keyword evidence="8" id="KW-0732">Signal</keyword>
<dbReference type="Gene3D" id="1.10.287.1260">
    <property type="match status" value="1"/>
</dbReference>
<dbReference type="Gene3D" id="3.30.70.100">
    <property type="match status" value="1"/>
</dbReference>
<evidence type="ECO:0000256" key="4">
    <source>
        <dbReference type="ARBA" id="ARBA00022692"/>
    </source>
</evidence>
<dbReference type="SUPFAM" id="SSF82689">
    <property type="entry name" value="Mechanosensitive channel protein MscS (YggB), C-terminal domain"/>
    <property type="match status" value="1"/>
</dbReference>
<evidence type="ECO:0000256" key="1">
    <source>
        <dbReference type="ARBA" id="ARBA00004651"/>
    </source>
</evidence>
<keyword evidence="3" id="KW-1003">Cell membrane</keyword>
<feature type="transmembrane region" description="Helical" evidence="7">
    <location>
        <begin position="520"/>
        <end position="549"/>
    </location>
</feature>
<keyword evidence="5 7" id="KW-1133">Transmembrane helix</keyword>
<dbReference type="InterPro" id="IPR049142">
    <property type="entry name" value="MS_channel_1st"/>
</dbReference>
<sequence>MFWAHALGALLWCLLACTPSAQAAGLPGLLGGKTKTEAPAQSLDQSLDQVIATLENDAQRAKLLSDLKQLREASAKPKPTPEEGVVGFLGGTVRTLERQFSGEDSPLHQWLDELSLARDELLERSSSFADQSTVILVFALTILAWALLAYALNWLSHRMRERFGLTEDLPQHPKTWDLLRFALRKIGPWLVALGLTLGVGYMVPSSLGKDLALVVAYALVVGTCFAAICVIAFSLLDGPHRHRALYILRRRAFRPMWLIGSCAAFGEALSDPRLVDGLGVHLAHSAAALANVLAAIFSGLFILRFRRPIAHLICNQPLERRLHRRAMTDTLEVLGTYWYVPALLLVGVSLVATFISAGDASTALRQSLLCTVLLVVCMVINGLVSRQAQKPSKGPRRQEAYAERLKSFFYTLVHIFVWVVFLELGLRVWGLSVIRFTEGSGHEFSLRLFGLTGTLMTAWLVWILADTGIQHGLARSRKGLANARAQTMMPLIRNVLFVTIFVIAGIVALANMGVNVTPLLAGAGVIGLAIGFGAQSLVADLITGLFIIVEDSLAIDDYVDLGGHLGTVEGLTIRTVRLRDIDGIVHTIPFSEIKSIKNYSREFGYAIFRVHIPHTVGIDDAIKLMREVGQKMHSDPLLRREIWSPLEFQGVESFDSGSAVLRARFKTAPLKQWEISRAFNLLLKRTLDAAGLDLATPRLSVQVVHAGPPATKT</sequence>
<keyword evidence="6 7" id="KW-0472">Membrane</keyword>
<dbReference type="PANTHER" id="PTHR30460">
    <property type="entry name" value="MODERATE CONDUCTANCE MECHANOSENSITIVE CHANNEL YBIO"/>
    <property type="match status" value="1"/>
</dbReference>
<evidence type="ECO:0000256" key="7">
    <source>
        <dbReference type="SAM" id="Phobius"/>
    </source>
</evidence>
<keyword evidence="12" id="KW-1185">Reference proteome</keyword>
<evidence type="ECO:0000259" key="10">
    <source>
        <dbReference type="Pfam" id="PF21088"/>
    </source>
</evidence>
<evidence type="ECO:0000256" key="5">
    <source>
        <dbReference type="ARBA" id="ARBA00022989"/>
    </source>
</evidence>
<evidence type="ECO:0000259" key="9">
    <source>
        <dbReference type="Pfam" id="PF00924"/>
    </source>
</evidence>
<feature type="transmembrane region" description="Helical" evidence="7">
    <location>
        <begin position="186"/>
        <end position="203"/>
    </location>
</feature>
<feature type="chain" id="PRO_5045892925" evidence="8">
    <location>
        <begin position="24"/>
        <end position="713"/>
    </location>
</feature>
<keyword evidence="4 7" id="KW-0812">Transmembrane</keyword>
<feature type="transmembrane region" description="Helical" evidence="7">
    <location>
        <begin position="282"/>
        <end position="303"/>
    </location>
</feature>
<feature type="domain" description="Mechanosensitive ion channel MscS" evidence="9">
    <location>
        <begin position="537"/>
        <end position="601"/>
    </location>
</feature>
<feature type="transmembrane region" description="Helical" evidence="7">
    <location>
        <begin position="405"/>
        <end position="426"/>
    </location>
</feature>
<feature type="transmembrane region" description="Helical" evidence="7">
    <location>
        <begin position="490"/>
        <end position="514"/>
    </location>
</feature>
<feature type="transmembrane region" description="Helical" evidence="7">
    <location>
        <begin position="337"/>
        <end position="357"/>
    </location>
</feature>
<name>A0ABX0YFQ4_9PSED</name>
<dbReference type="Pfam" id="PF00924">
    <property type="entry name" value="MS_channel_2nd"/>
    <property type="match status" value="1"/>
</dbReference>
<comment type="caution">
    <text evidence="11">The sequence shown here is derived from an EMBL/GenBank/DDBJ whole genome shotgun (WGS) entry which is preliminary data.</text>
</comment>
<dbReference type="Gene3D" id="2.30.30.60">
    <property type="match status" value="1"/>
</dbReference>
<evidence type="ECO:0000256" key="6">
    <source>
        <dbReference type="ARBA" id="ARBA00023136"/>
    </source>
</evidence>
<dbReference type="SUPFAM" id="SSF50182">
    <property type="entry name" value="Sm-like ribonucleoproteins"/>
    <property type="match status" value="1"/>
</dbReference>
<dbReference type="InterPro" id="IPR010920">
    <property type="entry name" value="LSM_dom_sf"/>
</dbReference>
<reference evidence="11 12" key="1">
    <citation type="submission" date="2020-03" db="EMBL/GenBank/DDBJ databases">
        <authorList>
            <person name="Wang L."/>
            <person name="He N."/>
            <person name="Li Y."/>
            <person name="Fang Y."/>
            <person name="Zhang F."/>
        </authorList>
    </citation>
    <scope>NUCLEOTIDE SEQUENCE [LARGE SCALE GENOMIC DNA]</scope>
    <source>
        <strain evidence="12">hsmgli-8</strain>
    </source>
</reference>
<dbReference type="InterPro" id="IPR023408">
    <property type="entry name" value="MscS_beta-dom_sf"/>
</dbReference>
<dbReference type="InterPro" id="IPR011014">
    <property type="entry name" value="MscS_channel_TM-2"/>
</dbReference>
<dbReference type="SUPFAM" id="SSF82861">
    <property type="entry name" value="Mechanosensitive channel protein MscS (YggB), transmembrane region"/>
    <property type="match status" value="1"/>
</dbReference>
<protein>
    <submittedName>
        <fullName evidence="11">Mechanosensitive ion channel family protein</fullName>
    </submittedName>
</protein>
<feature type="domain" description="Mechanosensitive ion channel transmembrane helices 2/3" evidence="10">
    <location>
        <begin position="494"/>
        <end position="535"/>
    </location>
</feature>
<dbReference type="Proteomes" id="UP000746535">
    <property type="component" value="Unassembled WGS sequence"/>
</dbReference>
<gene>
    <name evidence="11" type="ORF">HBH25_15200</name>
</gene>
<dbReference type="InterPro" id="IPR006685">
    <property type="entry name" value="MscS_channel_2nd"/>
</dbReference>
<organism evidence="11 12">
    <name type="scientific">Pseudomonas quercus</name>
    <dbReference type="NCBI Taxonomy" id="2722792"/>
    <lineage>
        <taxon>Bacteria</taxon>
        <taxon>Pseudomonadati</taxon>
        <taxon>Pseudomonadota</taxon>
        <taxon>Gammaproteobacteria</taxon>
        <taxon>Pseudomonadales</taxon>
        <taxon>Pseudomonadaceae</taxon>
        <taxon>Pseudomonas</taxon>
    </lineage>
</organism>
<evidence type="ECO:0000313" key="12">
    <source>
        <dbReference type="Proteomes" id="UP000746535"/>
    </source>
</evidence>
<comment type="subcellular location">
    <subcellularLocation>
        <location evidence="1">Cell membrane</location>
        <topology evidence="1">Multi-pass membrane protein</topology>
    </subcellularLocation>
</comment>
<comment type="similarity">
    <text evidence="2">Belongs to the MscS (TC 1.A.23) family.</text>
</comment>
<feature type="transmembrane region" description="Helical" evidence="7">
    <location>
        <begin position="252"/>
        <end position="270"/>
    </location>
</feature>
<evidence type="ECO:0000256" key="2">
    <source>
        <dbReference type="ARBA" id="ARBA00008017"/>
    </source>
</evidence>